<evidence type="ECO:0000313" key="2">
    <source>
        <dbReference type="WBParaSite" id="SVE_2015300.1"/>
    </source>
</evidence>
<accession>A0A0K0G5X7</accession>
<sequence>MSLLISTPLQNYLFSPCHFDKWKVEKQEALTRSLVDTSSLTTLSDSRCFLNANELNAVKYLLKELIRECCGKNPERAVKLFLTATKKVPPHNL</sequence>
<evidence type="ECO:0000313" key="1">
    <source>
        <dbReference type="Proteomes" id="UP000035680"/>
    </source>
</evidence>
<reference evidence="1" key="1">
    <citation type="submission" date="2014-07" db="EMBL/GenBank/DDBJ databases">
        <authorList>
            <person name="Martin A.A"/>
            <person name="De Silva N."/>
        </authorList>
    </citation>
    <scope>NUCLEOTIDE SEQUENCE</scope>
</reference>
<proteinExistence type="predicted"/>
<dbReference type="AlphaFoldDB" id="A0A0K0G5X7"/>
<name>A0A0K0G5X7_STRVS</name>
<protein>
    <submittedName>
        <fullName evidence="2">Ras-GEF domain-containing protein</fullName>
    </submittedName>
</protein>
<keyword evidence="1" id="KW-1185">Reference proteome</keyword>
<organism evidence="1 2">
    <name type="scientific">Strongyloides venezuelensis</name>
    <name type="common">Threadworm</name>
    <dbReference type="NCBI Taxonomy" id="75913"/>
    <lineage>
        <taxon>Eukaryota</taxon>
        <taxon>Metazoa</taxon>
        <taxon>Ecdysozoa</taxon>
        <taxon>Nematoda</taxon>
        <taxon>Chromadorea</taxon>
        <taxon>Rhabditida</taxon>
        <taxon>Tylenchina</taxon>
        <taxon>Panagrolaimomorpha</taxon>
        <taxon>Strongyloidoidea</taxon>
        <taxon>Strongyloididae</taxon>
        <taxon>Strongyloides</taxon>
    </lineage>
</organism>
<reference evidence="2" key="2">
    <citation type="submission" date="2015-08" db="UniProtKB">
        <authorList>
            <consortium name="WormBaseParasite"/>
        </authorList>
    </citation>
    <scope>IDENTIFICATION</scope>
</reference>
<dbReference type="Proteomes" id="UP000035680">
    <property type="component" value="Unassembled WGS sequence"/>
</dbReference>
<dbReference type="WBParaSite" id="SVE_2015300.1">
    <property type="protein sequence ID" value="SVE_2015300.1"/>
    <property type="gene ID" value="SVE_2015300"/>
</dbReference>